<reference evidence="4" key="1">
    <citation type="submission" date="2021-03" db="EMBL/GenBank/DDBJ databases">
        <title>Acanthopleuribacteraceae sp. M133.</title>
        <authorList>
            <person name="Wang G."/>
        </authorList>
    </citation>
    <scope>NUCLEOTIDE SEQUENCE</scope>
    <source>
        <strain evidence="4">M133</strain>
    </source>
</reference>
<evidence type="ECO:0000313" key="4">
    <source>
        <dbReference type="EMBL" id="QTD49602.1"/>
    </source>
</evidence>
<keyword evidence="5" id="KW-1185">Reference proteome</keyword>
<dbReference type="RefSeq" id="WP_237379233.1">
    <property type="nucleotide sequence ID" value="NZ_CP071793.1"/>
</dbReference>
<evidence type="ECO:0000256" key="2">
    <source>
        <dbReference type="SAM" id="MobiDB-lite"/>
    </source>
</evidence>
<name>A0A8A4TKD5_SULCO</name>
<protein>
    <submittedName>
        <fullName evidence="4">TolC family protein</fullName>
    </submittedName>
</protein>
<dbReference type="KEGG" id="scor:J3U87_28780"/>
<dbReference type="Gene3D" id="1.20.1600.10">
    <property type="entry name" value="Outer membrane efflux proteins (OEP)"/>
    <property type="match status" value="1"/>
</dbReference>
<dbReference type="InterPro" id="IPR010131">
    <property type="entry name" value="MdtP/NodT-like"/>
</dbReference>
<dbReference type="AlphaFoldDB" id="A0A8A4TKD5"/>
<comment type="similarity">
    <text evidence="1">Belongs to the outer membrane factor (OMF) (TC 1.B.17) family.</text>
</comment>
<evidence type="ECO:0000256" key="1">
    <source>
        <dbReference type="ARBA" id="ARBA00007613"/>
    </source>
</evidence>
<dbReference type="Proteomes" id="UP000663929">
    <property type="component" value="Chromosome"/>
</dbReference>
<feature type="signal peptide" evidence="3">
    <location>
        <begin position="1"/>
        <end position="25"/>
    </location>
</feature>
<dbReference type="SUPFAM" id="SSF56954">
    <property type="entry name" value="Outer membrane efflux proteins (OEP)"/>
    <property type="match status" value="1"/>
</dbReference>
<dbReference type="InterPro" id="IPR003423">
    <property type="entry name" value="OMP_efflux"/>
</dbReference>
<proteinExistence type="inferred from homology"/>
<organism evidence="4 5">
    <name type="scientific">Sulfidibacter corallicola</name>
    <dbReference type="NCBI Taxonomy" id="2818388"/>
    <lineage>
        <taxon>Bacteria</taxon>
        <taxon>Pseudomonadati</taxon>
        <taxon>Acidobacteriota</taxon>
        <taxon>Holophagae</taxon>
        <taxon>Acanthopleuribacterales</taxon>
        <taxon>Acanthopleuribacteraceae</taxon>
        <taxon>Sulfidibacter</taxon>
    </lineage>
</organism>
<feature type="region of interest" description="Disordered" evidence="2">
    <location>
        <begin position="215"/>
        <end position="238"/>
    </location>
</feature>
<dbReference type="EMBL" id="CP071793">
    <property type="protein sequence ID" value="QTD49602.1"/>
    <property type="molecule type" value="Genomic_DNA"/>
</dbReference>
<gene>
    <name evidence="4" type="ORF">J3U87_28780</name>
</gene>
<evidence type="ECO:0000313" key="5">
    <source>
        <dbReference type="Proteomes" id="UP000663929"/>
    </source>
</evidence>
<sequence length="432" mass="48004">MFVASRWCGAAFLVVLLCGGSGAVAHELDDYLREIRAKSPAYRAALHRWQAADAEVDAASALPDPSVGLGVFIQEVETRVGPQKQRVSLSQKVPWRGKLALKGRRARALADRAQTALNAIGLRLDSEFKTLYAEYFYVGRAIAITQDHLQLLKDLEGVITERYETNAAQYNDLIRIQIEIDALSDRLITQQEVAHPVKAAMNALLGREVDQALPFPESLPNGDRPRDPKTSSTLLNRHNPTLRGLDFQIEADRTAVDLAKKNHYPDFKFGLDWINTGSAAMPGQPESGKDPIVLSVGVNLPIWRKKYRAIDRAAASRVEASIQQRQDARTHLEAQLKRALFQWDDARRKVELYRDQIIPKAEESLTVTTSGFQTGENSYLDLIEAEKALLEFLLSLHKAQSNQLKAAAAIEVAIGVERSAEAREVSDHGKLD</sequence>
<dbReference type="GO" id="GO:0015562">
    <property type="term" value="F:efflux transmembrane transporter activity"/>
    <property type="evidence" value="ECO:0007669"/>
    <property type="project" value="InterPro"/>
</dbReference>
<accession>A0A8A4TKD5</accession>
<evidence type="ECO:0000256" key="3">
    <source>
        <dbReference type="SAM" id="SignalP"/>
    </source>
</evidence>
<feature type="chain" id="PRO_5035164517" evidence="3">
    <location>
        <begin position="26"/>
        <end position="432"/>
    </location>
</feature>
<dbReference type="PANTHER" id="PTHR30203">
    <property type="entry name" value="OUTER MEMBRANE CATION EFFLUX PROTEIN"/>
    <property type="match status" value="1"/>
</dbReference>
<keyword evidence="3" id="KW-0732">Signal</keyword>
<dbReference type="Pfam" id="PF02321">
    <property type="entry name" value="OEP"/>
    <property type="match status" value="1"/>
</dbReference>
<dbReference type="PANTHER" id="PTHR30203:SF24">
    <property type="entry name" value="BLR4935 PROTEIN"/>
    <property type="match status" value="1"/>
</dbReference>